<gene>
    <name evidence="13" type="primary">BQ5605_C005g03493</name>
    <name evidence="13" type="ORF">BQ5605_C005G03493</name>
</gene>
<dbReference type="GO" id="GO:0008198">
    <property type="term" value="F:ferrous iron binding"/>
    <property type="evidence" value="ECO:0007669"/>
    <property type="project" value="TreeGrafter"/>
</dbReference>
<dbReference type="InterPro" id="IPR020895">
    <property type="entry name" value="Frataxin_CS"/>
</dbReference>
<keyword evidence="8" id="KW-0560">Oxidoreductase</keyword>
<evidence type="ECO:0000313" key="14">
    <source>
        <dbReference type="Proteomes" id="UP000249464"/>
    </source>
</evidence>
<evidence type="ECO:0000256" key="6">
    <source>
        <dbReference type="ARBA" id="ARBA00022496"/>
    </source>
</evidence>
<keyword evidence="7" id="KW-0809">Transit peptide</keyword>
<evidence type="ECO:0000256" key="7">
    <source>
        <dbReference type="ARBA" id="ARBA00022946"/>
    </source>
</evidence>
<evidence type="ECO:0000256" key="9">
    <source>
        <dbReference type="ARBA" id="ARBA00023004"/>
    </source>
</evidence>
<dbReference type="EC" id="1.16.3.1" evidence="3"/>
<dbReference type="PANTHER" id="PTHR16821">
    <property type="entry name" value="FRATAXIN"/>
    <property type="match status" value="1"/>
</dbReference>
<dbReference type="GO" id="GO:0006879">
    <property type="term" value="P:intracellular iron ion homeostasis"/>
    <property type="evidence" value="ECO:0007669"/>
    <property type="project" value="UniProtKB-KW"/>
</dbReference>
<evidence type="ECO:0000256" key="4">
    <source>
        <dbReference type="ARBA" id="ARBA00022434"/>
    </source>
</evidence>
<keyword evidence="9" id="KW-0408">Iron</keyword>
<dbReference type="PANTHER" id="PTHR16821:SF2">
    <property type="entry name" value="FRATAXIN, MITOCHONDRIAL"/>
    <property type="match status" value="1"/>
</dbReference>
<dbReference type="PROSITE" id="PS01344">
    <property type="entry name" value="FRATAXIN_1"/>
    <property type="match status" value="1"/>
</dbReference>
<sequence>MNRLCPSTVATWRAFVPRSSTSIPVARCQRSALLLTSVDRRTKPRSRADVGCQTCRCFGSMAKASSAAASATSRAYATGPLTVQAYQKAADEAMDRLTDYLEELVEAAPPELKYDVEYSSGVLTLHVGDKGTYVINKQPPNQQIWLSSPSSGPKRYDYDPRHGVWFYHRDGTLLEDLLTEELRNAMDDPSIHVTLSNP</sequence>
<dbReference type="AlphaFoldDB" id="A0A2X0P6I8"/>
<dbReference type="GO" id="GO:0016226">
    <property type="term" value="P:iron-sulfur cluster assembly"/>
    <property type="evidence" value="ECO:0007669"/>
    <property type="project" value="InterPro"/>
</dbReference>
<dbReference type="InterPro" id="IPR002908">
    <property type="entry name" value="Frataxin/CyaY"/>
</dbReference>
<dbReference type="InterPro" id="IPR017789">
    <property type="entry name" value="Frataxin"/>
</dbReference>
<dbReference type="NCBIfam" id="TIGR03421">
    <property type="entry name" value="FeS_CyaY"/>
    <property type="match status" value="1"/>
</dbReference>
<evidence type="ECO:0000256" key="5">
    <source>
        <dbReference type="ARBA" id="ARBA00022448"/>
    </source>
</evidence>
<dbReference type="NCBIfam" id="TIGR03422">
    <property type="entry name" value="mito_frataxin"/>
    <property type="match status" value="1"/>
</dbReference>
<evidence type="ECO:0000256" key="8">
    <source>
        <dbReference type="ARBA" id="ARBA00023002"/>
    </source>
</evidence>
<dbReference type="EMBL" id="FQNC01000047">
    <property type="protein sequence ID" value="SGY76479.1"/>
    <property type="molecule type" value="Genomic_DNA"/>
</dbReference>
<keyword evidence="6" id="KW-0410">Iron transport</keyword>
<dbReference type="STRING" id="796604.A0A2X0P6I8"/>
<reference evidence="13 14" key="1">
    <citation type="submission" date="2016-11" db="EMBL/GenBank/DDBJ databases">
        <authorList>
            <person name="Jaros S."/>
            <person name="Januszkiewicz K."/>
            <person name="Wedrychowicz H."/>
        </authorList>
    </citation>
    <scope>NUCLEOTIDE SEQUENCE [LARGE SCALE GENOMIC DNA]</scope>
</reference>
<dbReference type="Gene3D" id="3.30.920.10">
    <property type="entry name" value="Frataxin/CyaY"/>
    <property type="match status" value="1"/>
</dbReference>
<evidence type="ECO:0000256" key="11">
    <source>
        <dbReference type="ARBA" id="ARBA00023128"/>
    </source>
</evidence>
<protein>
    <recommendedName>
        <fullName evidence="3">ferroxidase</fullName>
        <ecNumber evidence="3">1.16.3.1</ecNumber>
    </recommendedName>
</protein>
<keyword evidence="11" id="KW-0496">Mitochondrion</keyword>
<dbReference type="GO" id="GO:0008199">
    <property type="term" value="F:ferric iron binding"/>
    <property type="evidence" value="ECO:0007669"/>
    <property type="project" value="InterPro"/>
</dbReference>
<evidence type="ECO:0000256" key="3">
    <source>
        <dbReference type="ARBA" id="ARBA00013107"/>
    </source>
</evidence>
<comment type="subcellular location">
    <subcellularLocation>
        <location evidence="1">Mitochondrion</location>
    </subcellularLocation>
</comment>
<keyword evidence="5" id="KW-0813">Transport</keyword>
<keyword evidence="4" id="KW-0409">Iron storage</keyword>
<dbReference type="InterPro" id="IPR036524">
    <property type="entry name" value="Frataxin/CyaY_sf"/>
</dbReference>
<dbReference type="GO" id="GO:0005739">
    <property type="term" value="C:mitochondrion"/>
    <property type="evidence" value="ECO:0007669"/>
    <property type="project" value="UniProtKB-SubCell"/>
</dbReference>
<dbReference type="PROSITE" id="PS50810">
    <property type="entry name" value="FRATAXIN_2"/>
    <property type="match status" value="1"/>
</dbReference>
<dbReference type="Proteomes" id="UP000249464">
    <property type="component" value="Unassembled WGS sequence"/>
</dbReference>
<evidence type="ECO:0000256" key="10">
    <source>
        <dbReference type="ARBA" id="ARBA00023065"/>
    </source>
</evidence>
<dbReference type="GO" id="GO:0034986">
    <property type="term" value="F:iron chaperone activity"/>
    <property type="evidence" value="ECO:0007669"/>
    <property type="project" value="TreeGrafter"/>
</dbReference>
<evidence type="ECO:0000256" key="1">
    <source>
        <dbReference type="ARBA" id="ARBA00004173"/>
    </source>
</evidence>
<dbReference type="PRINTS" id="PR00904">
    <property type="entry name" value="FRATAXIN"/>
</dbReference>
<keyword evidence="10" id="KW-0406">Ion transport</keyword>
<dbReference type="GO" id="GO:0004322">
    <property type="term" value="F:ferroxidase activity"/>
    <property type="evidence" value="ECO:0007669"/>
    <property type="project" value="UniProtKB-EC"/>
</dbReference>
<comment type="similarity">
    <text evidence="2">Belongs to the frataxin family.</text>
</comment>
<dbReference type="SUPFAM" id="SSF55387">
    <property type="entry name" value="Frataxin/Nqo15-like"/>
    <property type="match status" value="1"/>
</dbReference>
<proteinExistence type="inferred from homology"/>
<evidence type="ECO:0000256" key="2">
    <source>
        <dbReference type="ARBA" id="ARBA00008183"/>
    </source>
</evidence>
<evidence type="ECO:0000313" key="13">
    <source>
        <dbReference type="EMBL" id="SGY76479.1"/>
    </source>
</evidence>
<keyword evidence="14" id="KW-1185">Reference proteome</keyword>
<name>A0A2X0P6I8_9BASI</name>
<organism evidence="13 14">
    <name type="scientific">Microbotryum silenes-dioicae</name>
    <dbReference type="NCBI Taxonomy" id="796604"/>
    <lineage>
        <taxon>Eukaryota</taxon>
        <taxon>Fungi</taxon>
        <taxon>Dikarya</taxon>
        <taxon>Basidiomycota</taxon>
        <taxon>Pucciniomycotina</taxon>
        <taxon>Microbotryomycetes</taxon>
        <taxon>Microbotryales</taxon>
        <taxon>Microbotryaceae</taxon>
        <taxon>Microbotryum</taxon>
    </lineage>
</organism>
<comment type="catalytic activity">
    <reaction evidence="12">
        <text>4 Fe(2+) + O2 + 4 H(+) = 4 Fe(3+) + 2 H2O</text>
        <dbReference type="Rhea" id="RHEA:11148"/>
        <dbReference type="ChEBI" id="CHEBI:15377"/>
        <dbReference type="ChEBI" id="CHEBI:15378"/>
        <dbReference type="ChEBI" id="CHEBI:15379"/>
        <dbReference type="ChEBI" id="CHEBI:29033"/>
        <dbReference type="ChEBI" id="CHEBI:29034"/>
        <dbReference type="EC" id="1.16.3.1"/>
    </reaction>
</comment>
<dbReference type="Pfam" id="PF01491">
    <property type="entry name" value="Frataxin_Cyay"/>
    <property type="match status" value="1"/>
</dbReference>
<accession>A0A2X0P6I8</accession>
<dbReference type="GO" id="GO:0006826">
    <property type="term" value="P:iron ion transport"/>
    <property type="evidence" value="ECO:0007669"/>
    <property type="project" value="UniProtKB-KW"/>
</dbReference>
<evidence type="ECO:0000256" key="12">
    <source>
        <dbReference type="ARBA" id="ARBA00047990"/>
    </source>
</evidence>
<dbReference type="SMART" id="SM01219">
    <property type="entry name" value="Frataxin_Cyay"/>
    <property type="match status" value="1"/>
</dbReference>
<dbReference type="GO" id="GO:0051537">
    <property type="term" value="F:2 iron, 2 sulfur cluster binding"/>
    <property type="evidence" value="ECO:0007669"/>
    <property type="project" value="TreeGrafter"/>
</dbReference>